<keyword evidence="3" id="KW-0449">Lipoprotein</keyword>
<evidence type="ECO:0000256" key="2">
    <source>
        <dbReference type="SAM" id="SignalP"/>
    </source>
</evidence>
<gene>
    <name evidence="3" type="ORF">SAMN05421736_10246</name>
</gene>
<sequence>MKKIALSLTAAGILFAGVAGCGDVNDAGMDDTQRGYGTNQTRGWDRTTGFGADQGRVNEHTDRGFIQEGRGQTGFGGGTGYGTGYNTQVRVPGQQNGALTRERGFGSVYDYQTGNRNPGTGIHGQNRANRGRTTAYAARENVELRGFSRGITGNDRPGMIDENGVLNDQYNARDIRSMYRRQNRNVQHRSQFGNDGARLNEGTRGTQGMNRRNQGTQGLNRKNQGTQGMNRRNQGKQGLNRQNEGTRGLNRGASEELRKNGAKHLDHGKYDAKAIQDGQGDWFYNGDEDENNDGRLSRRISQRLTGMNDLRDPRVIVRGNNVVIGTETDGDANRLQNNLRNDLSGLAGNRDIHVVTDRDRVRNIRDMDDRIRAGEPFEEFADTFNDMLQDIGRAARRPFEQSR</sequence>
<dbReference type="EMBL" id="FNPI01000002">
    <property type="protein sequence ID" value="SDY47038.1"/>
    <property type="molecule type" value="Genomic_DNA"/>
</dbReference>
<dbReference type="STRING" id="1503961.SAMN05421736_10246"/>
<evidence type="ECO:0000313" key="3">
    <source>
        <dbReference type="EMBL" id="SDY47038.1"/>
    </source>
</evidence>
<dbReference type="PROSITE" id="PS51257">
    <property type="entry name" value="PROKAR_LIPOPROTEIN"/>
    <property type="match status" value="1"/>
</dbReference>
<dbReference type="OrthoDB" id="2968939at2"/>
<reference evidence="4" key="1">
    <citation type="submission" date="2016-10" db="EMBL/GenBank/DDBJ databases">
        <authorList>
            <person name="Varghese N."/>
            <person name="Submissions S."/>
        </authorList>
    </citation>
    <scope>NUCLEOTIDE SEQUENCE [LARGE SCALE GENOMIC DNA]</scope>
    <source>
        <strain evidence="4">SP</strain>
    </source>
</reference>
<dbReference type="InterPro" id="IPR019076">
    <property type="entry name" value="Spore_lipoprot_YhcN/YlaJ-like"/>
</dbReference>
<name>A0A1H3K602_9BACI</name>
<keyword evidence="4" id="KW-1185">Reference proteome</keyword>
<accession>A0A1H3K602</accession>
<feature type="region of interest" description="Disordered" evidence="1">
    <location>
        <begin position="35"/>
        <end position="57"/>
    </location>
</feature>
<protein>
    <submittedName>
        <fullName evidence="3">Sporulation lipoprotein YhcN/YlaJ (Spore_YhcN_YlaJ)</fullName>
    </submittedName>
</protein>
<dbReference type="Proteomes" id="UP000198935">
    <property type="component" value="Unassembled WGS sequence"/>
</dbReference>
<dbReference type="AlphaFoldDB" id="A0A1H3K602"/>
<feature type="region of interest" description="Disordered" evidence="1">
    <location>
        <begin position="188"/>
        <end position="254"/>
    </location>
</feature>
<proteinExistence type="predicted"/>
<keyword evidence="2" id="KW-0732">Signal</keyword>
<dbReference type="Pfam" id="PF09580">
    <property type="entry name" value="Spore_YhcN_YlaJ"/>
    <property type="match status" value="1"/>
</dbReference>
<feature type="compositionally biased region" description="Polar residues" evidence="1">
    <location>
        <begin position="203"/>
        <end position="245"/>
    </location>
</feature>
<organism evidence="3 4">
    <name type="scientific">Evansella caseinilytica</name>
    <dbReference type="NCBI Taxonomy" id="1503961"/>
    <lineage>
        <taxon>Bacteria</taxon>
        <taxon>Bacillati</taxon>
        <taxon>Bacillota</taxon>
        <taxon>Bacilli</taxon>
        <taxon>Bacillales</taxon>
        <taxon>Bacillaceae</taxon>
        <taxon>Evansella</taxon>
    </lineage>
</organism>
<feature type="signal peptide" evidence="2">
    <location>
        <begin position="1"/>
        <end position="21"/>
    </location>
</feature>
<evidence type="ECO:0000256" key="1">
    <source>
        <dbReference type="SAM" id="MobiDB-lite"/>
    </source>
</evidence>
<evidence type="ECO:0000313" key="4">
    <source>
        <dbReference type="Proteomes" id="UP000198935"/>
    </source>
</evidence>
<feature type="chain" id="PRO_5038412639" evidence="2">
    <location>
        <begin position="22"/>
        <end position="403"/>
    </location>
</feature>